<evidence type="ECO:0000256" key="2">
    <source>
        <dbReference type="ARBA" id="ARBA00004371"/>
    </source>
</evidence>
<dbReference type="InterPro" id="IPR017850">
    <property type="entry name" value="Alkaline_phosphatase_core_sf"/>
</dbReference>
<dbReference type="InterPro" id="IPR024607">
    <property type="entry name" value="Sulfatase_CS"/>
</dbReference>
<dbReference type="OrthoDB" id="96314at2759"/>
<keyword evidence="6" id="KW-0378">Hydrolase</keyword>
<evidence type="ECO:0000256" key="7">
    <source>
        <dbReference type="ARBA" id="ARBA00022837"/>
    </source>
</evidence>
<evidence type="ECO:0000256" key="9">
    <source>
        <dbReference type="ARBA" id="ARBA00023157"/>
    </source>
</evidence>
<accession>A0A3Q2YP10</accession>
<evidence type="ECO:0000256" key="10">
    <source>
        <dbReference type="ARBA" id="ARBA00023180"/>
    </source>
</evidence>
<dbReference type="RefSeq" id="XP_019739602.1">
    <property type="nucleotide sequence ID" value="XM_019884043.1"/>
</dbReference>
<evidence type="ECO:0000256" key="11">
    <source>
        <dbReference type="ARBA" id="ARBA00023228"/>
    </source>
</evidence>
<keyword evidence="4" id="KW-0479">Metal-binding</keyword>
<dbReference type="Proteomes" id="UP000264820">
    <property type="component" value="Unplaced"/>
</dbReference>
<evidence type="ECO:0000256" key="16">
    <source>
        <dbReference type="ARBA" id="ARBA00068336"/>
    </source>
</evidence>
<dbReference type="InterPro" id="IPR035874">
    <property type="entry name" value="IDS"/>
</dbReference>
<dbReference type="GO" id="GO:0043202">
    <property type="term" value="C:lysosomal lumen"/>
    <property type="evidence" value="ECO:0007669"/>
    <property type="project" value="UniProtKB-ARBA"/>
</dbReference>
<evidence type="ECO:0000256" key="15">
    <source>
        <dbReference type="ARBA" id="ARBA00066413"/>
    </source>
</evidence>
<evidence type="ECO:0000259" key="19">
    <source>
        <dbReference type="Pfam" id="PF00884"/>
    </source>
</evidence>
<evidence type="ECO:0000256" key="13">
    <source>
        <dbReference type="ARBA" id="ARBA00056350"/>
    </source>
</evidence>
<evidence type="ECO:0000256" key="3">
    <source>
        <dbReference type="ARBA" id="ARBA00008779"/>
    </source>
</evidence>
<name>A0A3Q2YP10_HIPCM</name>
<comment type="subunit">
    <text evidence="14">Monomer. The 58-kDa mature form is composed of two chains resulting from proteolitic processing, the 42-kDa chain and the 14-kDa chain that remain stably associated and form the 58-kDa intermediate form which is enzymatically active.</text>
</comment>
<keyword evidence="10" id="KW-0325">Glycoprotein</keyword>
<dbReference type="PROSITE" id="PS00149">
    <property type="entry name" value="SULFATASE_2"/>
    <property type="match status" value="1"/>
</dbReference>
<dbReference type="Pfam" id="PF00884">
    <property type="entry name" value="Sulfatase"/>
    <property type="match status" value="1"/>
</dbReference>
<dbReference type="GeneTree" id="ENSGT00940000156803"/>
<comment type="similarity">
    <text evidence="3">Belongs to the sulfatase family.</text>
</comment>
<dbReference type="Gene3D" id="3.40.720.10">
    <property type="entry name" value="Alkaline Phosphatase, subunit A"/>
    <property type="match status" value="1"/>
</dbReference>
<protein>
    <recommendedName>
        <fullName evidence="16">Iduronate 2-sulfatase</fullName>
        <ecNumber evidence="15">3.1.6.13</ecNumber>
    </recommendedName>
    <alternativeName>
        <fullName evidence="17">Alpha-L-iduronate sulfate sulfatase</fullName>
    </alternativeName>
</protein>
<dbReference type="InterPro" id="IPR000917">
    <property type="entry name" value="Sulfatase_N"/>
</dbReference>
<evidence type="ECO:0000256" key="4">
    <source>
        <dbReference type="ARBA" id="ARBA00022723"/>
    </source>
</evidence>
<dbReference type="CDD" id="cd16030">
    <property type="entry name" value="iduronate-2-sulfatase"/>
    <property type="match status" value="1"/>
</dbReference>
<dbReference type="GO" id="GO:0046872">
    <property type="term" value="F:metal ion binding"/>
    <property type="evidence" value="ECO:0007669"/>
    <property type="project" value="UniProtKB-KW"/>
</dbReference>
<dbReference type="SUPFAM" id="SSF53649">
    <property type="entry name" value="Alkaline phosphatase-like"/>
    <property type="match status" value="1"/>
</dbReference>
<dbReference type="CTD" id="3423"/>
<keyword evidence="9" id="KW-1015">Disulfide bond</keyword>
<dbReference type="GeneID" id="109524284"/>
<evidence type="ECO:0000256" key="6">
    <source>
        <dbReference type="ARBA" id="ARBA00022801"/>
    </source>
</evidence>
<proteinExistence type="inferred from homology"/>
<comment type="catalytic activity">
    <reaction evidence="12">
        <text>Hydrolysis of the 2-sulfate groups of the L-iduronate 2-sulfate units of dermatan sulfate, heparan sulfate and heparin.</text>
        <dbReference type="EC" id="3.1.6.13"/>
    </reaction>
</comment>
<evidence type="ECO:0000256" key="18">
    <source>
        <dbReference type="SAM" id="SignalP"/>
    </source>
</evidence>
<evidence type="ECO:0000256" key="8">
    <source>
        <dbReference type="ARBA" id="ARBA00023145"/>
    </source>
</evidence>
<evidence type="ECO:0000313" key="21">
    <source>
        <dbReference type="Proteomes" id="UP000264820"/>
    </source>
</evidence>
<sequence length="564" mass="64084">MYITFHKCFIVVLHALVVVARQDRRNVLFIVADDLRTSLGCYGDVTVKSPNIDQLASKSHVFLNAFAQQAVCAPSRTSMLTSRRPDTTRLYDFKSYWRVHSGNYTTLPQYFKSQGYVTMSVGKVFHPGIASNHTDDYPYSWSIPAYHPSSFRFEKEKMCKGEDGRLHANLLCAVNVTEQPGGTLPDMESGDEAVRLLKTQASDGNPFFLAVGFHKPHIPFRIPQEYLHLYPIEHMTLAPDPNVPKSLPPVAYNPWTDIRKRDDVQKLNISFPYGPVPKDFQLRIRQHYYAAVSYVDAQVGRLLSALDTLGLAQSTIVVFTSDHGWSLGEHGEWAKYSNFDVATRVPLIFYVPEPPASYSVLKESTFPFVDVFSPSEVIFKTDQIVENVVELVAIFPTVSHLAGLKTPPPCPEMSFKEELCTEGRNLAHEFKPKKKKINEEAVSFSQYPRPADTPQENSDLPDLKDIKVMGYSLRTYDYRFTLWLGFDPKTYQVNVSDVHAGELYMLVDDPGEDNNVYDDFEQHSMMMIRTKMKNMPPTVSVQTRMNLQLLYLTAGMKINAREAQ</sequence>
<dbReference type="GO" id="GO:0004423">
    <property type="term" value="F:iduronate-2-sulfatase activity"/>
    <property type="evidence" value="ECO:0007669"/>
    <property type="project" value="UniProtKB-EC"/>
</dbReference>
<evidence type="ECO:0000313" key="20">
    <source>
        <dbReference type="Ensembl" id="ENSHCOP00000019468.1"/>
    </source>
</evidence>
<dbReference type="GO" id="GO:1901136">
    <property type="term" value="P:carbohydrate derivative catabolic process"/>
    <property type="evidence" value="ECO:0007669"/>
    <property type="project" value="UniProtKB-ARBA"/>
</dbReference>
<keyword evidence="5 18" id="KW-0732">Signal</keyword>
<comment type="cofactor">
    <cofactor evidence="1">
        <name>Ca(2+)</name>
        <dbReference type="ChEBI" id="CHEBI:29108"/>
    </cofactor>
</comment>
<dbReference type="KEGG" id="hcq:109524284"/>
<evidence type="ECO:0000256" key="12">
    <source>
        <dbReference type="ARBA" id="ARBA00050460"/>
    </source>
</evidence>
<evidence type="ECO:0000256" key="14">
    <source>
        <dbReference type="ARBA" id="ARBA00062513"/>
    </source>
</evidence>
<keyword evidence="8" id="KW-0865">Zymogen</keyword>
<keyword evidence="7" id="KW-0106">Calcium</keyword>
<dbReference type="STRING" id="109280.ENSHCOP00000019468"/>
<dbReference type="PANTHER" id="PTHR45953:SF1">
    <property type="entry name" value="IDURONATE 2-SULFATASE"/>
    <property type="match status" value="1"/>
</dbReference>
<reference evidence="20" key="2">
    <citation type="submission" date="2025-09" db="UniProtKB">
        <authorList>
            <consortium name="Ensembl"/>
        </authorList>
    </citation>
    <scope>IDENTIFICATION</scope>
</reference>
<comment type="subcellular location">
    <subcellularLocation>
        <location evidence="2">Lysosome</location>
    </subcellularLocation>
</comment>
<dbReference type="FunFam" id="3.40.720.10:FF:000027">
    <property type="entry name" value="iduronate 2-sulfatase"/>
    <property type="match status" value="1"/>
</dbReference>
<keyword evidence="21" id="KW-1185">Reference proteome</keyword>
<dbReference type="Ensembl" id="ENSHCOT00000008649.1">
    <property type="protein sequence ID" value="ENSHCOP00000019468.1"/>
    <property type="gene ID" value="ENSHCOG00000004861.1"/>
</dbReference>
<feature type="signal peptide" evidence="18">
    <location>
        <begin position="1"/>
        <end position="20"/>
    </location>
</feature>
<dbReference type="AlphaFoldDB" id="A0A3Q2YP10"/>
<organism evidence="20 21">
    <name type="scientific">Hippocampus comes</name>
    <name type="common">Tiger tail seahorse</name>
    <dbReference type="NCBI Taxonomy" id="109280"/>
    <lineage>
        <taxon>Eukaryota</taxon>
        <taxon>Metazoa</taxon>
        <taxon>Chordata</taxon>
        <taxon>Craniata</taxon>
        <taxon>Vertebrata</taxon>
        <taxon>Euteleostomi</taxon>
        <taxon>Actinopterygii</taxon>
        <taxon>Neopterygii</taxon>
        <taxon>Teleostei</taxon>
        <taxon>Neoteleostei</taxon>
        <taxon>Acanthomorphata</taxon>
        <taxon>Syngnathiaria</taxon>
        <taxon>Syngnathiformes</taxon>
        <taxon>Syngnathoidei</taxon>
        <taxon>Syngnathidae</taxon>
        <taxon>Hippocampus</taxon>
    </lineage>
</organism>
<evidence type="ECO:0000256" key="1">
    <source>
        <dbReference type="ARBA" id="ARBA00001913"/>
    </source>
</evidence>
<dbReference type="PANTHER" id="PTHR45953">
    <property type="entry name" value="IDURONATE 2-SULFATASE"/>
    <property type="match status" value="1"/>
</dbReference>
<comment type="function">
    <text evidence="13">Lysosomal enzyme involved in the degradation pathway of dermatan sulfate and heparan sulfate.</text>
</comment>
<evidence type="ECO:0000256" key="5">
    <source>
        <dbReference type="ARBA" id="ARBA00022729"/>
    </source>
</evidence>
<feature type="chain" id="PRO_5018649791" description="Iduronate 2-sulfatase" evidence="18">
    <location>
        <begin position="21"/>
        <end position="564"/>
    </location>
</feature>
<feature type="domain" description="Sulfatase N-terminal" evidence="19">
    <location>
        <begin position="25"/>
        <end position="403"/>
    </location>
</feature>
<evidence type="ECO:0000256" key="17">
    <source>
        <dbReference type="ARBA" id="ARBA00081076"/>
    </source>
</evidence>
<reference evidence="20" key="1">
    <citation type="submission" date="2025-08" db="UniProtKB">
        <authorList>
            <consortium name="Ensembl"/>
        </authorList>
    </citation>
    <scope>IDENTIFICATION</scope>
</reference>
<dbReference type="EC" id="3.1.6.13" evidence="15"/>
<keyword evidence="11" id="KW-0458">Lysosome</keyword>